<evidence type="ECO:0000313" key="2">
    <source>
        <dbReference type="EMBL" id="PHQ14506.1"/>
    </source>
</evidence>
<dbReference type="GO" id="GO:0003824">
    <property type="term" value="F:catalytic activity"/>
    <property type="evidence" value="ECO:0007669"/>
    <property type="project" value="UniProtKB-ARBA"/>
</dbReference>
<dbReference type="Pfam" id="PF00378">
    <property type="entry name" value="ECH_1"/>
    <property type="match status" value="1"/>
</dbReference>
<evidence type="ECO:0000313" key="3">
    <source>
        <dbReference type="Proteomes" id="UP000231409"/>
    </source>
</evidence>
<dbReference type="InterPro" id="IPR029045">
    <property type="entry name" value="ClpP/crotonase-like_dom_sf"/>
</dbReference>
<dbReference type="RefSeq" id="WP_099615011.1">
    <property type="nucleotide sequence ID" value="NZ_KZ319372.1"/>
</dbReference>
<comment type="caution">
    <text evidence="2">The sequence shown here is derived from an EMBL/GenBank/DDBJ whole genome shotgun (WGS) entry which is preliminary data.</text>
</comment>
<name>A0A2G1UJ26_9GAMM</name>
<dbReference type="CDD" id="cd06558">
    <property type="entry name" value="crotonase-like"/>
    <property type="match status" value="1"/>
</dbReference>
<comment type="similarity">
    <text evidence="1">Belongs to the enoyl-CoA hydratase/isomerase family.</text>
</comment>
<dbReference type="Gene3D" id="3.90.226.10">
    <property type="entry name" value="2-enoyl-CoA Hydratase, Chain A, domain 1"/>
    <property type="match status" value="1"/>
</dbReference>
<dbReference type="AlphaFoldDB" id="A0A2G1UJ26"/>
<proteinExistence type="inferred from homology"/>
<dbReference type="Proteomes" id="UP000231409">
    <property type="component" value="Unassembled WGS sequence"/>
</dbReference>
<keyword evidence="3" id="KW-1185">Reference proteome</keyword>
<dbReference type="PANTHER" id="PTHR43802:SF1">
    <property type="entry name" value="IP11341P-RELATED"/>
    <property type="match status" value="1"/>
</dbReference>
<protein>
    <submittedName>
        <fullName evidence="2">Enoyl-CoA hydratase</fullName>
    </submittedName>
</protein>
<gene>
    <name evidence="2" type="ORF">CLH61_12100</name>
</gene>
<dbReference type="EMBL" id="NTFH01000009">
    <property type="protein sequence ID" value="PHQ14506.1"/>
    <property type="molecule type" value="Genomic_DNA"/>
</dbReference>
<accession>A0A2G1UJ26</accession>
<sequence>MKTFEDVVVEWHDHVALVEICRPPLNFFDVTLIEHLAETFESLDQDDRCRAIVLAARGKAFCAGADFSSNGSDLFRPESDNNAITLYKAAARLFACRKPVVGAIHGAAIGGGLGLSLVPDFRVVSPEARFAANFVQLGIHPGFGISLVLPRLIGQQRARLMLLTGRRIKGEEALEYGLADKLVAADRVRAEALALATEIAGCAPLAVESTRATLRQGLVEELQARLEHEFAEQAWLARTADHKEGMAAVGERRPGQFTRS</sequence>
<reference evidence="2 3" key="1">
    <citation type="submission" date="2017-09" db="EMBL/GenBank/DDBJ databases">
        <title>The draft genome sequences of Marinobacter sp. PWS21.</title>
        <authorList>
            <person name="Cao J."/>
        </authorList>
    </citation>
    <scope>NUCLEOTIDE SEQUENCE [LARGE SCALE GENOMIC DNA]</scope>
    <source>
        <strain evidence="2 3">PWS21</strain>
    </source>
</reference>
<organism evidence="2 3">
    <name type="scientific">Marinobacter profundi</name>
    <dbReference type="NCBI Taxonomy" id="2666256"/>
    <lineage>
        <taxon>Bacteria</taxon>
        <taxon>Pseudomonadati</taxon>
        <taxon>Pseudomonadota</taxon>
        <taxon>Gammaproteobacteria</taxon>
        <taxon>Pseudomonadales</taxon>
        <taxon>Marinobacteraceae</taxon>
        <taxon>Marinobacter</taxon>
    </lineage>
</organism>
<dbReference type="PANTHER" id="PTHR43802">
    <property type="entry name" value="ENOYL-COA HYDRATASE"/>
    <property type="match status" value="1"/>
</dbReference>
<dbReference type="SUPFAM" id="SSF52096">
    <property type="entry name" value="ClpP/crotonase"/>
    <property type="match status" value="1"/>
</dbReference>
<dbReference type="InterPro" id="IPR001753">
    <property type="entry name" value="Enoyl-CoA_hydra/iso"/>
</dbReference>
<evidence type="ECO:0000256" key="1">
    <source>
        <dbReference type="ARBA" id="ARBA00005254"/>
    </source>
</evidence>